<accession>A0A2I7SH22</accession>
<gene>
    <name evidence="1" type="ORF">C1A40_06775</name>
</gene>
<dbReference type="AlphaFoldDB" id="A0A2I7SH22"/>
<reference evidence="2" key="1">
    <citation type="submission" date="2018-01" db="EMBL/GenBank/DDBJ databases">
        <title>Complete genome of Tamlana sp. UJ94.</title>
        <authorList>
            <person name="Jung J."/>
            <person name="Chung D."/>
            <person name="Bae S.S."/>
            <person name="Baek K."/>
        </authorList>
    </citation>
    <scope>NUCLEOTIDE SEQUENCE [LARGE SCALE GENOMIC DNA]</scope>
    <source>
        <strain evidence="2">UJ94</strain>
    </source>
</reference>
<dbReference type="Proteomes" id="UP000236592">
    <property type="component" value="Chromosome"/>
</dbReference>
<proteinExistence type="predicted"/>
<dbReference type="RefSeq" id="WP_102995236.1">
    <property type="nucleotide sequence ID" value="NZ_CP025938.1"/>
</dbReference>
<keyword evidence="2" id="KW-1185">Reference proteome</keyword>
<evidence type="ECO:0000313" key="2">
    <source>
        <dbReference type="Proteomes" id="UP000236592"/>
    </source>
</evidence>
<evidence type="ECO:0000313" key="1">
    <source>
        <dbReference type="EMBL" id="AUS05190.1"/>
    </source>
</evidence>
<organism evidence="1 2">
    <name type="scientific">Pseudotamlana carrageenivorans</name>
    <dbReference type="NCBI Taxonomy" id="2069432"/>
    <lineage>
        <taxon>Bacteria</taxon>
        <taxon>Pseudomonadati</taxon>
        <taxon>Bacteroidota</taxon>
        <taxon>Flavobacteriia</taxon>
        <taxon>Flavobacteriales</taxon>
        <taxon>Flavobacteriaceae</taxon>
        <taxon>Pseudotamlana</taxon>
    </lineage>
</organism>
<dbReference type="KEGG" id="taj:C1A40_06775"/>
<evidence type="ECO:0008006" key="3">
    <source>
        <dbReference type="Google" id="ProtNLM"/>
    </source>
</evidence>
<name>A0A2I7SH22_9FLAO</name>
<dbReference type="EMBL" id="CP025938">
    <property type="protein sequence ID" value="AUS05190.1"/>
    <property type="molecule type" value="Genomic_DNA"/>
</dbReference>
<protein>
    <recommendedName>
        <fullName evidence="3">Lipoprotein</fullName>
    </recommendedName>
</protein>
<sequence>MKTIILVGTVISSITVLACSSDEGEKTRGSCTSCDAYEFQGETMPALMVCKSKSGNTIVEGVEVMVDYDAYVDSLEKVTSCN</sequence>
<dbReference type="PROSITE" id="PS51257">
    <property type="entry name" value="PROKAR_LIPOPROTEIN"/>
    <property type="match status" value="1"/>
</dbReference>
<dbReference type="OrthoDB" id="9844337at2"/>